<dbReference type="InterPro" id="IPR019251">
    <property type="entry name" value="DUF2231_TM"/>
</dbReference>
<organism evidence="3 4">
    <name type="scientific">Streptacidiphilus jiangxiensis</name>
    <dbReference type="NCBI Taxonomy" id="235985"/>
    <lineage>
        <taxon>Bacteria</taxon>
        <taxon>Bacillati</taxon>
        <taxon>Actinomycetota</taxon>
        <taxon>Actinomycetes</taxon>
        <taxon>Kitasatosporales</taxon>
        <taxon>Streptomycetaceae</taxon>
        <taxon>Streptacidiphilus</taxon>
    </lineage>
</organism>
<gene>
    <name evidence="3" type="ORF">SAMN05414137_12154</name>
</gene>
<accession>A0A1H7WRY8</accession>
<feature type="domain" description="DUF2231" evidence="2">
    <location>
        <begin position="9"/>
        <end position="146"/>
    </location>
</feature>
<feature type="transmembrane region" description="Helical" evidence="1">
    <location>
        <begin position="12"/>
        <end position="35"/>
    </location>
</feature>
<name>A0A1H7WRY8_STRJI</name>
<reference evidence="4" key="1">
    <citation type="submission" date="2016-10" db="EMBL/GenBank/DDBJ databases">
        <authorList>
            <person name="Varghese N."/>
        </authorList>
    </citation>
    <scope>NUCLEOTIDE SEQUENCE [LARGE SCALE GENOMIC DNA]</scope>
    <source>
        <strain evidence="4">DSM 45096 / BCRC 16803 / CGMCC 4.1857 / CIP 109030 / JCM 12277 / KCTC 19219 / NBRC 100920 / 33214</strain>
    </source>
</reference>
<keyword evidence="1" id="KW-0812">Transmembrane</keyword>
<evidence type="ECO:0000313" key="3">
    <source>
        <dbReference type="EMBL" id="SEM23667.1"/>
    </source>
</evidence>
<dbReference type="Pfam" id="PF09990">
    <property type="entry name" value="DUF2231"/>
    <property type="match status" value="1"/>
</dbReference>
<dbReference type="Proteomes" id="UP000183015">
    <property type="component" value="Unassembled WGS sequence"/>
</dbReference>
<feature type="transmembrane region" description="Helical" evidence="1">
    <location>
        <begin position="86"/>
        <end position="105"/>
    </location>
</feature>
<dbReference type="EMBL" id="FOAZ01000021">
    <property type="protein sequence ID" value="SEM23667.1"/>
    <property type="molecule type" value="Genomic_DNA"/>
</dbReference>
<evidence type="ECO:0000256" key="1">
    <source>
        <dbReference type="SAM" id="Phobius"/>
    </source>
</evidence>
<keyword evidence="4" id="KW-1185">Reference proteome</keyword>
<dbReference type="RefSeq" id="WP_161791282.1">
    <property type="nucleotide sequence ID" value="NZ_BBPN01000020.1"/>
</dbReference>
<dbReference type="STRING" id="235985.SAMN05414137_12154"/>
<feature type="transmembrane region" description="Helical" evidence="1">
    <location>
        <begin position="41"/>
        <end position="65"/>
    </location>
</feature>
<sequence>MPSRINIAGHPLHPMLVAYPVTGYTGTLVAFAVYGASGDQFWLNLAIAMNVAGVGGALLAAMPGLADAVYGIPNRTAARNVAQAHGALNVLALVLFAITLGRYAAHWNGPPVSAVLGIVLASVGVVTTAAAGFLGWILVQDYHMGVRLTEEQRAAEAEVVNHQVIHMPRRHAA</sequence>
<proteinExistence type="predicted"/>
<keyword evidence="1" id="KW-0472">Membrane</keyword>
<protein>
    <submittedName>
        <fullName evidence="3">Uncharacterized membrane protein</fullName>
    </submittedName>
</protein>
<evidence type="ECO:0000313" key="4">
    <source>
        <dbReference type="Proteomes" id="UP000183015"/>
    </source>
</evidence>
<feature type="transmembrane region" description="Helical" evidence="1">
    <location>
        <begin position="111"/>
        <end position="139"/>
    </location>
</feature>
<evidence type="ECO:0000259" key="2">
    <source>
        <dbReference type="Pfam" id="PF09990"/>
    </source>
</evidence>
<dbReference type="AlphaFoldDB" id="A0A1H7WRY8"/>
<dbReference type="eggNOG" id="COG4244">
    <property type="taxonomic scope" value="Bacteria"/>
</dbReference>
<keyword evidence="1" id="KW-1133">Transmembrane helix</keyword>